<dbReference type="KEGG" id="fax:FUAX_28870"/>
<dbReference type="AlphaFoldDB" id="A0AAU9DDD0"/>
<dbReference type="PANTHER" id="PTHR11403">
    <property type="entry name" value="CYTOCHROME C OXIDASE SUBUNIT III"/>
    <property type="match status" value="1"/>
</dbReference>
<dbReference type="SUPFAM" id="SSF81452">
    <property type="entry name" value="Cytochrome c oxidase subunit III-like"/>
    <property type="match status" value="1"/>
</dbReference>
<feature type="transmembrane region" description="Helical" evidence="7">
    <location>
        <begin position="91"/>
        <end position="111"/>
    </location>
</feature>
<feature type="transmembrane region" description="Helical" evidence="7">
    <location>
        <begin position="174"/>
        <end position="193"/>
    </location>
</feature>
<feature type="transmembrane region" description="Helical" evidence="7">
    <location>
        <begin position="131"/>
        <end position="153"/>
    </location>
</feature>
<proteinExistence type="inferred from homology"/>
<protein>
    <submittedName>
        <fullName evidence="9">Cytochrome oxidase subunit III</fullName>
    </submittedName>
</protein>
<evidence type="ECO:0000256" key="3">
    <source>
        <dbReference type="ARBA" id="ARBA00022692"/>
    </source>
</evidence>
<evidence type="ECO:0000256" key="2">
    <source>
        <dbReference type="ARBA" id="ARBA00010581"/>
    </source>
</evidence>
<keyword evidence="3 6" id="KW-0812">Transmembrane</keyword>
<dbReference type="Proteomes" id="UP001348817">
    <property type="component" value="Chromosome"/>
</dbReference>
<evidence type="ECO:0000256" key="4">
    <source>
        <dbReference type="ARBA" id="ARBA00022989"/>
    </source>
</evidence>
<dbReference type="Pfam" id="PF00510">
    <property type="entry name" value="COX3"/>
    <property type="match status" value="1"/>
</dbReference>
<evidence type="ECO:0000313" key="10">
    <source>
        <dbReference type="Proteomes" id="UP001348817"/>
    </source>
</evidence>
<dbReference type="InterPro" id="IPR000298">
    <property type="entry name" value="Cyt_c_oxidase-like_su3"/>
</dbReference>
<evidence type="ECO:0000256" key="7">
    <source>
        <dbReference type="SAM" id="Phobius"/>
    </source>
</evidence>
<gene>
    <name evidence="9" type="primary">ctaE</name>
    <name evidence="9" type="ORF">FUAX_28870</name>
</gene>
<dbReference type="InterPro" id="IPR013833">
    <property type="entry name" value="Cyt_c_oxidase_su3_a-hlx"/>
</dbReference>
<dbReference type="PROSITE" id="PS50253">
    <property type="entry name" value="COX3"/>
    <property type="match status" value="1"/>
</dbReference>
<dbReference type="PANTHER" id="PTHR11403:SF10">
    <property type="entry name" value="CYTOCHROME C OXIDASE"/>
    <property type="match status" value="1"/>
</dbReference>
<keyword evidence="5 7" id="KW-0472">Membrane</keyword>
<dbReference type="InterPro" id="IPR024791">
    <property type="entry name" value="Cyt_c/ubiquinol_Oxase_su3"/>
</dbReference>
<dbReference type="GO" id="GO:0004129">
    <property type="term" value="F:cytochrome-c oxidase activity"/>
    <property type="evidence" value="ECO:0007669"/>
    <property type="project" value="InterPro"/>
</dbReference>
<keyword evidence="10" id="KW-1185">Reference proteome</keyword>
<evidence type="ECO:0000313" key="9">
    <source>
        <dbReference type="EMBL" id="BDD10455.1"/>
    </source>
</evidence>
<feature type="transmembrane region" description="Helical" evidence="7">
    <location>
        <begin position="25"/>
        <end position="45"/>
    </location>
</feature>
<reference evidence="9 10" key="1">
    <citation type="submission" date="2021-12" db="EMBL/GenBank/DDBJ databases">
        <title>Genome sequencing of bacteria with rrn-lacking chromosome and rrn-plasmid.</title>
        <authorList>
            <person name="Anda M."/>
            <person name="Iwasaki W."/>
        </authorList>
    </citation>
    <scope>NUCLEOTIDE SEQUENCE [LARGE SCALE GENOMIC DNA]</scope>
    <source>
        <strain evidence="9 10">DSM 100852</strain>
    </source>
</reference>
<keyword evidence="4 7" id="KW-1133">Transmembrane helix</keyword>
<name>A0AAU9DDD0_9BACT</name>
<organism evidence="9 10">
    <name type="scientific">Fulvitalea axinellae</name>
    <dbReference type="NCBI Taxonomy" id="1182444"/>
    <lineage>
        <taxon>Bacteria</taxon>
        <taxon>Pseudomonadati</taxon>
        <taxon>Bacteroidota</taxon>
        <taxon>Cytophagia</taxon>
        <taxon>Cytophagales</taxon>
        <taxon>Persicobacteraceae</taxon>
        <taxon>Fulvitalea</taxon>
    </lineage>
</organism>
<dbReference type="RefSeq" id="WP_338392011.1">
    <property type="nucleotide sequence ID" value="NZ_AP025314.1"/>
</dbReference>
<comment type="similarity">
    <text evidence="2 6">Belongs to the cytochrome c oxidase subunit 3 family.</text>
</comment>
<evidence type="ECO:0000256" key="1">
    <source>
        <dbReference type="ARBA" id="ARBA00004141"/>
    </source>
</evidence>
<feature type="domain" description="Heme-copper oxidase subunit III family profile" evidence="8">
    <location>
        <begin position="1"/>
        <end position="195"/>
    </location>
</feature>
<sequence>MAQQTMTLGQKPVTSAGVDPHKFSLWLFIVTVVMTFAAFISAYIVKKGEEPDFVVQMPAALYVSTVLLALSSGTMHWALKAAQRDALGQVKLGMGLTALLAGAFLFSQWTGWGQLVESNVYFSGDTPLASFMYVFTGVHAVHVTSAVIFLLVVTVSAFRLKVHSKSMKSMEMCATYWHFLDGLWIFIFIFLLYNN</sequence>
<accession>A0AAU9DDD0</accession>
<dbReference type="InterPro" id="IPR035973">
    <property type="entry name" value="Cyt_c_oxidase_su3-like_sf"/>
</dbReference>
<feature type="transmembrane region" description="Helical" evidence="7">
    <location>
        <begin position="57"/>
        <end position="79"/>
    </location>
</feature>
<dbReference type="GO" id="GO:0019646">
    <property type="term" value="P:aerobic electron transport chain"/>
    <property type="evidence" value="ECO:0007669"/>
    <property type="project" value="InterPro"/>
</dbReference>
<evidence type="ECO:0000256" key="6">
    <source>
        <dbReference type="RuleBase" id="RU003376"/>
    </source>
</evidence>
<evidence type="ECO:0000256" key="5">
    <source>
        <dbReference type="ARBA" id="ARBA00023136"/>
    </source>
</evidence>
<dbReference type="Gene3D" id="1.20.120.80">
    <property type="entry name" value="Cytochrome c oxidase, subunit III, four-helix bundle"/>
    <property type="match status" value="1"/>
</dbReference>
<dbReference type="EMBL" id="AP025314">
    <property type="protein sequence ID" value="BDD10455.1"/>
    <property type="molecule type" value="Genomic_DNA"/>
</dbReference>
<evidence type="ECO:0000259" key="8">
    <source>
        <dbReference type="PROSITE" id="PS50253"/>
    </source>
</evidence>
<comment type="subcellular location">
    <subcellularLocation>
        <location evidence="6">Cell membrane</location>
        <topology evidence="6">Multi-pass membrane protein</topology>
    </subcellularLocation>
    <subcellularLocation>
        <location evidence="1">Membrane</location>
        <topology evidence="1">Multi-pass membrane protein</topology>
    </subcellularLocation>
</comment>
<dbReference type="GO" id="GO:0005886">
    <property type="term" value="C:plasma membrane"/>
    <property type="evidence" value="ECO:0007669"/>
    <property type="project" value="UniProtKB-SubCell"/>
</dbReference>